<gene>
    <name evidence="23" type="primary">folC</name>
    <name evidence="23" type="ORF">RYS15_14065</name>
</gene>
<evidence type="ECO:0000256" key="12">
    <source>
        <dbReference type="ARBA" id="ARBA00022842"/>
    </source>
</evidence>
<keyword evidence="11 21" id="KW-0067">ATP-binding</keyword>
<dbReference type="Proteomes" id="UP001269819">
    <property type="component" value="Unassembled WGS sequence"/>
</dbReference>
<evidence type="ECO:0000256" key="14">
    <source>
        <dbReference type="ARBA" id="ARBA00030048"/>
    </source>
</evidence>
<evidence type="ECO:0000256" key="1">
    <source>
        <dbReference type="ARBA" id="ARBA00002714"/>
    </source>
</evidence>
<comment type="caution">
    <text evidence="23">The sequence shown here is derived from an EMBL/GenBank/DDBJ whole genome shotgun (WGS) entry which is preliminary data.</text>
</comment>
<dbReference type="NCBIfam" id="TIGR01499">
    <property type="entry name" value="folC"/>
    <property type="match status" value="1"/>
</dbReference>
<evidence type="ECO:0000256" key="13">
    <source>
        <dbReference type="ARBA" id="ARBA00022909"/>
    </source>
</evidence>
<comment type="catalytic activity">
    <reaction evidence="17">
        <text>(6S)-5,6,7,8-tetrahydrofolyl-(gamma-L-Glu)(n) + L-glutamate + ATP = (6S)-5,6,7,8-tetrahydrofolyl-(gamma-L-Glu)(n+1) + ADP + phosphate + H(+)</text>
        <dbReference type="Rhea" id="RHEA:10580"/>
        <dbReference type="Rhea" id="RHEA-COMP:14738"/>
        <dbReference type="Rhea" id="RHEA-COMP:14740"/>
        <dbReference type="ChEBI" id="CHEBI:15378"/>
        <dbReference type="ChEBI" id="CHEBI:29985"/>
        <dbReference type="ChEBI" id="CHEBI:30616"/>
        <dbReference type="ChEBI" id="CHEBI:43474"/>
        <dbReference type="ChEBI" id="CHEBI:141005"/>
        <dbReference type="ChEBI" id="CHEBI:456216"/>
        <dbReference type="EC" id="6.3.2.17"/>
    </reaction>
</comment>
<dbReference type="EC" id="6.3.2.17" evidence="6"/>
<evidence type="ECO:0000256" key="4">
    <source>
        <dbReference type="ARBA" id="ARBA00008276"/>
    </source>
</evidence>
<evidence type="ECO:0000256" key="19">
    <source>
        <dbReference type="ARBA" id="ARBA00049035"/>
    </source>
</evidence>
<dbReference type="PANTHER" id="PTHR11136:SF0">
    <property type="entry name" value="DIHYDROFOLATE SYNTHETASE-RELATED"/>
    <property type="match status" value="1"/>
</dbReference>
<organism evidence="23 24">
    <name type="scientific">Marinobacter xestospongiae</name>
    <dbReference type="NCBI Taxonomy" id="994319"/>
    <lineage>
        <taxon>Bacteria</taxon>
        <taxon>Pseudomonadati</taxon>
        <taxon>Pseudomonadota</taxon>
        <taxon>Gammaproteobacteria</taxon>
        <taxon>Pseudomonadales</taxon>
        <taxon>Marinobacteraceae</taxon>
        <taxon>Marinobacter</taxon>
    </lineage>
</organism>
<evidence type="ECO:0000256" key="11">
    <source>
        <dbReference type="ARBA" id="ARBA00022840"/>
    </source>
</evidence>
<evidence type="ECO:0000256" key="9">
    <source>
        <dbReference type="ARBA" id="ARBA00022723"/>
    </source>
</evidence>
<evidence type="ECO:0000256" key="2">
    <source>
        <dbReference type="ARBA" id="ARBA00004799"/>
    </source>
</evidence>
<evidence type="ECO:0000256" key="20">
    <source>
        <dbReference type="ARBA" id="ARBA00049161"/>
    </source>
</evidence>
<dbReference type="InterPro" id="IPR004101">
    <property type="entry name" value="Mur_ligase_C"/>
</dbReference>
<evidence type="ECO:0000256" key="21">
    <source>
        <dbReference type="PIRNR" id="PIRNR001563"/>
    </source>
</evidence>
<evidence type="ECO:0000256" key="15">
    <source>
        <dbReference type="ARBA" id="ARBA00030592"/>
    </source>
</evidence>
<reference evidence="23 24" key="1">
    <citation type="submission" date="2023-10" db="EMBL/GenBank/DDBJ databases">
        <title>Characteristics and mechanism of a salt-tolerant marine origin heterotrophic nitrifying- aerobic denitrifying bacteria Marinobacter xestospongiae HN1.</title>
        <authorList>
            <person name="Qi R."/>
        </authorList>
    </citation>
    <scope>NUCLEOTIDE SEQUENCE [LARGE SCALE GENOMIC DNA]</scope>
    <source>
        <strain evidence="23 24">HN1</strain>
    </source>
</reference>
<keyword evidence="13" id="KW-0289">Folate biosynthesis</keyword>
<dbReference type="GO" id="GO:0004326">
    <property type="term" value="F:tetrahydrofolylpolyglutamate synthase activity"/>
    <property type="evidence" value="ECO:0007669"/>
    <property type="project" value="UniProtKB-EC"/>
</dbReference>
<dbReference type="InterPro" id="IPR036615">
    <property type="entry name" value="Mur_ligase_C_dom_sf"/>
</dbReference>
<keyword evidence="24" id="KW-1185">Reference proteome</keyword>
<name>A0ABU3VZY6_9GAMM</name>
<dbReference type="EMBL" id="JAWIIJ010000009">
    <property type="protein sequence ID" value="MDV2079811.1"/>
    <property type="molecule type" value="Genomic_DNA"/>
</dbReference>
<evidence type="ECO:0000256" key="10">
    <source>
        <dbReference type="ARBA" id="ARBA00022741"/>
    </source>
</evidence>
<evidence type="ECO:0000256" key="6">
    <source>
        <dbReference type="ARBA" id="ARBA00013025"/>
    </source>
</evidence>
<evidence type="ECO:0000256" key="3">
    <source>
        <dbReference type="ARBA" id="ARBA00005150"/>
    </source>
</evidence>
<dbReference type="InterPro" id="IPR001645">
    <property type="entry name" value="Folylpolyglutamate_synth"/>
</dbReference>
<evidence type="ECO:0000313" key="24">
    <source>
        <dbReference type="Proteomes" id="UP001269819"/>
    </source>
</evidence>
<dbReference type="SUPFAM" id="SSF53623">
    <property type="entry name" value="MurD-like peptide ligases, catalytic domain"/>
    <property type="match status" value="1"/>
</dbReference>
<evidence type="ECO:0000256" key="8">
    <source>
        <dbReference type="ARBA" id="ARBA00022598"/>
    </source>
</evidence>
<keyword evidence="8 21" id="KW-0436">Ligase</keyword>
<evidence type="ECO:0000256" key="16">
    <source>
        <dbReference type="ARBA" id="ARBA00032510"/>
    </source>
</evidence>
<comment type="similarity">
    <text evidence="4 21">Belongs to the folylpolyglutamate synthase family.</text>
</comment>
<comment type="catalytic activity">
    <reaction evidence="19">
        <text>(6R)-5,10-methylenetetrahydrofolyl-(gamma-L-Glu)(n) + L-glutamate + ATP = (6R)-5,10-methylenetetrahydrofolyl-(gamma-L-Glu)(n+1) + ADP + phosphate + H(+)</text>
        <dbReference type="Rhea" id="RHEA:51912"/>
        <dbReference type="Rhea" id="RHEA-COMP:13257"/>
        <dbReference type="Rhea" id="RHEA-COMP:13258"/>
        <dbReference type="ChEBI" id="CHEBI:15378"/>
        <dbReference type="ChEBI" id="CHEBI:29985"/>
        <dbReference type="ChEBI" id="CHEBI:30616"/>
        <dbReference type="ChEBI" id="CHEBI:43474"/>
        <dbReference type="ChEBI" id="CHEBI:136572"/>
        <dbReference type="ChEBI" id="CHEBI:456216"/>
        <dbReference type="EC" id="6.3.2.17"/>
    </reaction>
</comment>
<dbReference type="InterPro" id="IPR036565">
    <property type="entry name" value="Mur-like_cat_sf"/>
</dbReference>
<comment type="function">
    <text evidence="1">Functions in two distinct reactions of the de novo folate biosynthetic pathway. Catalyzes the addition of a glutamate residue to dihydropteroate (7,8-dihydropteroate or H2Pte) to form dihydrofolate (7,8-dihydrofolate monoglutamate or H2Pte-Glu). Also catalyzes successive additions of L-glutamate to tetrahydrofolate or 10-formyltetrahydrofolate or 5,10-methylenetetrahydrofolate, leading to folylpolyglutamate derivatives.</text>
</comment>
<dbReference type="NCBIfam" id="NF008101">
    <property type="entry name" value="PRK10846.1"/>
    <property type="match status" value="1"/>
</dbReference>
<comment type="catalytic activity">
    <reaction evidence="20">
        <text>7,8-dihydropteroate + L-glutamate + ATP = 7,8-dihydrofolate + ADP + phosphate + H(+)</text>
        <dbReference type="Rhea" id="RHEA:23584"/>
        <dbReference type="ChEBI" id="CHEBI:15378"/>
        <dbReference type="ChEBI" id="CHEBI:17839"/>
        <dbReference type="ChEBI" id="CHEBI:29985"/>
        <dbReference type="ChEBI" id="CHEBI:30616"/>
        <dbReference type="ChEBI" id="CHEBI:43474"/>
        <dbReference type="ChEBI" id="CHEBI:57451"/>
        <dbReference type="ChEBI" id="CHEBI:456216"/>
        <dbReference type="EC" id="6.3.2.12"/>
    </reaction>
</comment>
<evidence type="ECO:0000256" key="18">
    <source>
        <dbReference type="ARBA" id="ARBA00047808"/>
    </source>
</evidence>
<proteinExistence type="inferred from homology"/>
<dbReference type="PROSITE" id="PS01011">
    <property type="entry name" value="FOLYLPOLYGLU_SYNT_1"/>
    <property type="match status" value="1"/>
</dbReference>
<evidence type="ECO:0000259" key="22">
    <source>
        <dbReference type="Pfam" id="PF02875"/>
    </source>
</evidence>
<evidence type="ECO:0000256" key="7">
    <source>
        <dbReference type="ARBA" id="ARBA00019357"/>
    </source>
</evidence>
<feature type="domain" description="Mur ligase C-terminal" evidence="22">
    <location>
        <begin position="295"/>
        <end position="418"/>
    </location>
</feature>
<dbReference type="SUPFAM" id="SSF53244">
    <property type="entry name" value="MurD-like peptide ligases, peptide-binding domain"/>
    <property type="match status" value="1"/>
</dbReference>
<dbReference type="PANTHER" id="PTHR11136">
    <property type="entry name" value="FOLYLPOLYGLUTAMATE SYNTHASE-RELATED"/>
    <property type="match status" value="1"/>
</dbReference>
<sequence>MPMPTSAEPLAPGPKASLDDWLGYLEAIHPVEIDLGLDRVLTVYRRLFPRPPAARVVTVAGTNGKGSTVACLSRVLAAAGRTVGCYTSPHLHRYNERVVIDGRLATDDELITAFAQVEEARRGISLSYFEFGTLAAFVVLARAGVQDWVLEVGLGGRLDAVNVVDADLAIITSVDIDHVAFLGNDREVIGFEKAGIFRVGRPAICVDPNPPRSVLQQAAAQRVALKRLGVDMMLTADAGQPVLSIPETNQQLSLPRDAALPLASMAAAVMAALTLQPEMTAADIETALAKVHLAGRFEQLARQPDVYLDVGHNPHAAAWLATRVQARRRAGGVVRAVYACLADKDAGGVVDAMAAVVQHWYLAGLDQPRGRSAETLAALVSERLGECTLTPQATVADALKQAMADAAENDLIVVFGSFFTVAEARVALGASDERAEALAAESKAP</sequence>
<dbReference type="GO" id="GO:0008841">
    <property type="term" value="F:dihydrofolate synthase activity"/>
    <property type="evidence" value="ECO:0007669"/>
    <property type="project" value="UniProtKB-EC"/>
</dbReference>
<keyword evidence="9" id="KW-0479">Metal-binding</keyword>
<evidence type="ECO:0000313" key="23">
    <source>
        <dbReference type="EMBL" id="MDV2079811.1"/>
    </source>
</evidence>
<comment type="pathway">
    <text evidence="2">Cofactor biosynthesis; tetrahydrofolate biosynthesis; 7,8-dihydrofolate from 2-amino-4-hydroxy-6-hydroxymethyl-7,8-dihydropteridine diphosphate and 4-aminobenzoate: step 2/2.</text>
</comment>
<dbReference type="Gene3D" id="3.40.1190.10">
    <property type="entry name" value="Mur-like, catalytic domain"/>
    <property type="match status" value="1"/>
</dbReference>
<keyword evidence="10 21" id="KW-0547">Nucleotide-binding</keyword>
<accession>A0ABU3VZY6</accession>
<evidence type="ECO:0000256" key="17">
    <source>
        <dbReference type="ARBA" id="ARBA00047493"/>
    </source>
</evidence>
<dbReference type="PIRSF" id="PIRSF001563">
    <property type="entry name" value="Folylpolyglu_synth"/>
    <property type="match status" value="1"/>
</dbReference>
<protein>
    <recommendedName>
        <fullName evidence="7">Dihydrofolate synthase/folylpolyglutamate synthase</fullName>
        <ecNumber evidence="5">6.3.2.12</ecNumber>
        <ecNumber evidence="6">6.3.2.17</ecNumber>
    </recommendedName>
    <alternativeName>
        <fullName evidence="16">Folylpoly-gamma-glutamate synthetase-dihydrofolate synthetase</fullName>
    </alternativeName>
    <alternativeName>
        <fullName evidence="14">Folylpolyglutamate synthetase</fullName>
    </alternativeName>
    <alternativeName>
        <fullName evidence="15">Tetrahydrofolylpolyglutamate synthase</fullName>
    </alternativeName>
</protein>
<comment type="catalytic activity">
    <reaction evidence="18">
        <text>10-formyltetrahydrofolyl-(gamma-L-Glu)(n) + L-glutamate + ATP = 10-formyltetrahydrofolyl-(gamma-L-Glu)(n+1) + ADP + phosphate + H(+)</text>
        <dbReference type="Rhea" id="RHEA:51904"/>
        <dbReference type="Rhea" id="RHEA-COMP:13088"/>
        <dbReference type="Rhea" id="RHEA-COMP:14300"/>
        <dbReference type="ChEBI" id="CHEBI:15378"/>
        <dbReference type="ChEBI" id="CHEBI:29985"/>
        <dbReference type="ChEBI" id="CHEBI:30616"/>
        <dbReference type="ChEBI" id="CHEBI:43474"/>
        <dbReference type="ChEBI" id="CHEBI:134413"/>
        <dbReference type="ChEBI" id="CHEBI:456216"/>
        <dbReference type="EC" id="6.3.2.17"/>
    </reaction>
</comment>
<dbReference type="InterPro" id="IPR018109">
    <property type="entry name" value="Folylpolyglutamate_synth_CS"/>
</dbReference>
<comment type="pathway">
    <text evidence="3">Cofactor biosynthesis; tetrahydrofolylpolyglutamate biosynthesis.</text>
</comment>
<evidence type="ECO:0000256" key="5">
    <source>
        <dbReference type="ARBA" id="ARBA00013023"/>
    </source>
</evidence>
<dbReference type="EC" id="6.3.2.12" evidence="5"/>
<dbReference type="Pfam" id="PF02875">
    <property type="entry name" value="Mur_ligase_C"/>
    <property type="match status" value="1"/>
</dbReference>
<dbReference type="Gene3D" id="3.90.190.20">
    <property type="entry name" value="Mur ligase, C-terminal domain"/>
    <property type="match status" value="1"/>
</dbReference>
<keyword evidence="12" id="KW-0460">Magnesium</keyword>